<evidence type="ECO:0000256" key="1">
    <source>
        <dbReference type="ARBA" id="ARBA00004123"/>
    </source>
</evidence>
<dbReference type="InterPro" id="IPR001471">
    <property type="entry name" value="AP2/ERF_dom"/>
</dbReference>
<keyword evidence="4" id="KW-0238">DNA-binding</keyword>
<keyword evidence="3" id="KW-0805">Transcription regulation</keyword>
<evidence type="ECO:0000256" key="2">
    <source>
        <dbReference type="ARBA" id="ARBA00022821"/>
    </source>
</evidence>
<accession>A0A8X8YUH0</accession>
<dbReference type="FunFam" id="3.30.730.10:FF:000001">
    <property type="entry name" value="Ethylene-responsive transcription factor 2"/>
    <property type="match status" value="1"/>
</dbReference>
<evidence type="ECO:0000313" key="10">
    <source>
        <dbReference type="Proteomes" id="UP000298416"/>
    </source>
</evidence>
<dbReference type="InterPro" id="IPR036955">
    <property type="entry name" value="AP2/ERF_dom_sf"/>
</dbReference>
<dbReference type="OrthoDB" id="1930739at2759"/>
<sequence length="369" mass="39666">MCSLKVANRQGSGDYARIRPTTPNTSSTASANPDINPFFHMHQQPDYLLSAVVSPPPALPGHGEFGEMSAMVTALTHVVSGQRSFNPSTVDLPSSSDSWEGQKRLRHSDDGEFSERFHGGIGESSSSSSVKPEPESVASAATPTAAEAEPPQLLESTVAPPEEAGGERRRKYRGVRQRPWGKWAAEIRDPHKAARVWLGTFETAEAAARAYDEAALRFRGNRAKLNFPEHVRVLLPPQPSQIASRPAAAAAAAAPFFQTAGRDYWEYSQLLQSTGDLPAAQTNSMFDQMFYASSLAGLYSSSHQSQHSSFFSSSTSQRPMLFSSGQTIHFSPPPGNNQHTRGGGGGSDATDVSQTPPWSSGHYPSCSSS</sequence>
<dbReference type="GO" id="GO:0009873">
    <property type="term" value="P:ethylene-activated signaling pathway"/>
    <property type="evidence" value="ECO:0007669"/>
    <property type="project" value="InterPro"/>
</dbReference>
<keyword evidence="6" id="KW-0539">Nucleus</keyword>
<dbReference type="PANTHER" id="PTHR31190">
    <property type="entry name" value="DNA-BINDING DOMAIN"/>
    <property type="match status" value="1"/>
</dbReference>
<comment type="subcellular location">
    <subcellularLocation>
        <location evidence="1">Nucleus</location>
    </subcellularLocation>
</comment>
<feature type="domain" description="AP2/ERF" evidence="8">
    <location>
        <begin position="171"/>
        <end position="228"/>
    </location>
</feature>
<gene>
    <name evidence="9" type="ORF">SASPL_100722</name>
</gene>
<dbReference type="InterPro" id="IPR016177">
    <property type="entry name" value="DNA-bd_dom_sf"/>
</dbReference>
<dbReference type="GO" id="GO:0006952">
    <property type="term" value="P:defense response"/>
    <property type="evidence" value="ECO:0007669"/>
    <property type="project" value="UniProtKB-KW"/>
</dbReference>
<dbReference type="AlphaFoldDB" id="A0A8X8YUH0"/>
<keyword evidence="5" id="KW-0804">Transcription</keyword>
<evidence type="ECO:0000256" key="3">
    <source>
        <dbReference type="ARBA" id="ARBA00023015"/>
    </source>
</evidence>
<evidence type="ECO:0000313" key="9">
    <source>
        <dbReference type="EMBL" id="KAG6435843.1"/>
    </source>
</evidence>
<keyword evidence="10" id="KW-1185">Reference proteome</keyword>
<dbReference type="GO" id="GO:0003677">
    <property type="term" value="F:DNA binding"/>
    <property type="evidence" value="ECO:0007669"/>
    <property type="project" value="UniProtKB-KW"/>
</dbReference>
<reference evidence="9" key="1">
    <citation type="submission" date="2018-01" db="EMBL/GenBank/DDBJ databases">
        <authorList>
            <person name="Mao J.F."/>
        </authorList>
    </citation>
    <scope>NUCLEOTIDE SEQUENCE</scope>
    <source>
        <strain evidence="9">Huo1</strain>
        <tissue evidence="9">Leaf</tissue>
    </source>
</reference>
<evidence type="ECO:0000256" key="5">
    <source>
        <dbReference type="ARBA" id="ARBA00023163"/>
    </source>
</evidence>
<dbReference type="GO" id="GO:0003700">
    <property type="term" value="F:DNA-binding transcription factor activity"/>
    <property type="evidence" value="ECO:0007669"/>
    <property type="project" value="InterPro"/>
</dbReference>
<dbReference type="Gene3D" id="3.30.730.10">
    <property type="entry name" value="AP2/ERF domain"/>
    <property type="match status" value="1"/>
</dbReference>
<dbReference type="PRINTS" id="PR00367">
    <property type="entry name" value="ETHRSPELEMNT"/>
</dbReference>
<dbReference type="PROSITE" id="PS51032">
    <property type="entry name" value="AP2_ERF"/>
    <property type="match status" value="1"/>
</dbReference>
<feature type="compositionally biased region" description="Polar residues" evidence="7">
    <location>
        <begin position="84"/>
        <end position="99"/>
    </location>
</feature>
<reference evidence="9" key="2">
    <citation type="submission" date="2020-08" db="EMBL/GenBank/DDBJ databases">
        <title>Plant Genome Project.</title>
        <authorList>
            <person name="Zhang R.-G."/>
        </authorList>
    </citation>
    <scope>NUCLEOTIDE SEQUENCE</scope>
    <source>
        <strain evidence="9">Huo1</strain>
        <tissue evidence="9">Leaf</tissue>
    </source>
</reference>
<name>A0A8X8YUH0_SALSN</name>
<evidence type="ECO:0000256" key="7">
    <source>
        <dbReference type="SAM" id="MobiDB-lite"/>
    </source>
</evidence>
<dbReference type="InterPro" id="IPR044808">
    <property type="entry name" value="ERF_plant"/>
</dbReference>
<feature type="compositionally biased region" description="Low complexity" evidence="7">
    <location>
        <begin position="123"/>
        <end position="151"/>
    </location>
</feature>
<feature type="compositionally biased region" description="Basic and acidic residues" evidence="7">
    <location>
        <begin position="100"/>
        <end position="118"/>
    </location>
</feature>
<feature type="region of interest" description="Disordered" evidence="7">
    <location>
        <begin position="84"/>
        <end position="175"/>
    </location>
</feature>
<dbReference type="SMART" id="SM00380">
    <property type="entry name" value="AP2"/>
    <property type="match status" value="1"/>
</dbReference>
<feature type="compositionally biased region" description="Low complexity" evidence="7">
    <location>
        <begin position="20"/>
        <end position="33"/>
    </location>
</feature>
<evidence type="ECO:0000259" key="8">
    <source>
        <dbReference type="PROSITE" id="PS51032"/>
    </source>
</evidence>
<evidence type="ECO:0000256" key="4">
    <source>
        <dbReference type="ARBA" id="ARBA00023125"/>
    </source>
</evidence>
<protein>
    <recommendedName>
        <fullName evidence="8">AP2/ERF domain-containing protein</fullName>
    </recommendedName>
</protein>
<dbReference type="Proteomes" id="UP000298416">
    <property type="component" value="Unassembled WGS sequence"/>
</dbReference>
<feature type="region of interest" description="Disordered" evidence="7">
    <location>
        <begin position="1"/>
        <end position="33"/>
    </location>
</feature>
<dbReference type="CDD" id="cd00018">
    <property type="entry name" value="AP2"/>
    <property type="match status" value="1"/>
</dbReference>
<dbReference type="Pfam" id="PF00847">
    <property type="entry name" value="AP2"/>
    <property type="match status" value="1"/>
</dbReference>
<dbReference type="GO" id="GO:0005634">
    <property type="term" value="C:nucleus"/>
    <property type="evidence" value="ECO:0007669"/>
    <property type="project" value="UniProtKB-SubCell"/>
</dbReference>
<keyword evidence="2" id="KW-0611">Plant defense</keyword>
<evidence type="ECO:0000256" key="6">
    <source>
        <dbReference type="ARBA" id="ARBA00023242"/>
    </source>
</evidence>
<organism evidence="9">
    <name type="scientific">Salvia splendens</name>
    <name type="common">Scarlet sage</name>
    <dbReference type="NCBI Taxonomy" id="180675"/>
    <lineage>
        <taxon>Eukaryota</taxon>
        <taxon>Viridiplantae</taxon>
        <taxon>Streptophyta</taxon>
        <taxon>Embryophyta</taxon>
        <taxon>Tracheophyta</taxon>
        <taxon>Spermatophyta</taxon>
        <taxon>Magnoliopsida</taxon>
        <taxon>eudicotyledons</taxon>
        <taxon>Gunneridae</taxon>
        <taxon>Pentapetalae</taxon>
        <taxon>asterids</taxon>
        <taxon>lamiids</taxon>
        <taxon>Lamiales</taxon>
        <taxon>Lamiaceae</taxon>
        <taxon>Nepetoideae</taxon>
        <taxon>Mentheae</taxon>
        <taxon>Salviinae</taxon>
        <taxon>Salvia</taxon>
        <taxon>Salvia subgen. Calosphace</taxon>
        <taxon>core Calosphace</taxon>
    </lineage>
</organism>
<feature type="region of interest" description="Disordered" evidence="7">
    <location>
        <begin position="324"/>
        <end position="369"/>
    </location>
</feature>
<comment type="caution">
    <text evidence="9">The sequence shown here is derived from an EMBL/GenBank/DDBJ whole genome shotgun (WGS) entry which is preliminary data.</text>
</comment>
<dbReference type="EMBL" id="PNBA02000001">
    <property type="protein sequence ID" value="KAG6435843.1"/>
    <property type="molecule type" value="Genomic_DNA"/>
</dbReference>
<dbReference type="SUPFAM" id="SSF54171">
    <property type="entry name" value="DNA-binding domain"/>
    <property type="match status" value="1"/>
</dbReference>
<proteinExistence type="predicted"/>
<dbReference type="PANTHER" id="PTHR31190:SF421">
    <property type="entry name" value="ETHYLENE-RESPONSIVE TRANSCRIPTION FACTOR ERF110"/>
    <property type="match status" value="1"/>
</dbReference>